<feature type="domain" description="NADPH-dependent FMN reductase-like" evidence="2">
    <location>
        <begin position="12"/>
        <end position="153"/>
    </location>
</feature>
<evidence type="ECO:0000313" key="4">
    <source>
        <dbReference type="Proteomes" id="UP000008037"/>
    </source>
</evidence>
<dbReference type="Pfam" id="PF03358">
    <property type="entry name" value="FMN_red"/>
    <property type="match status" value="1"/>
</dbReference>
<dbReference type="HOGENOM" id="CLU_055322_2_2_2"/>
<dbReference type="PATRIC" id="fig|1237085.11.peg.252"/>
<comment type="similarity">
    <text evidence="1">Belongs to the SsuE family. Isf subfamily.</text>
</comment>
<name>K0ICD0_NITGG</name>
<proteinExistence type="inferred from homology"/>
<dbReference type="Gene3D" id="3.40.50.360">
    <property type="match status" value="1"/>
</dbReference>
<dbReference type="OrthoDB" id="9059at2157"/>
<dbReference type="EMBL" id="CP002408">
    <property type="protein sequence ID" value="AFU57205.1"/>
    <property type="molecule type" value="Genomic_DNA"/>
</dbReference>
<dbReference type="InParanoid" id="K0ICD0"/>
<organism evidence="3 4">
    <name type="scientific">Nitrososphaera gargensis (strain Ga9.2)</name>
    <dbReference type="NCBI Taxonomy" id="1237085"/>
    <lineage>
        <taxon>Archaea</taxon>
        <taxon>Nitrososphaerota</taxon>
        <taxon>Nitrososphaeria</taxon>
        <taxon>Nitrososphaerales</taxon>
        <taxon>Nitrososphaeraceae</taxon>
        <taxon>Nitrososphaera</taxon>
    </lineage>
</organism>
<dbReference type="BioCyc" id="CNIT1237085:G1324-257-MONOMER"/>
<dbReference type="SUPFAM" id="SSF52218">
    <property type="entry name" value="Flavoproteins"/>
    <property type="match status" value="1"/>
</dbReference>
<dbReference type="PANTHER" id="PTHR30543">
    <property type="entry name" value="CHROMATE REDUCTASE"/>
    <property type="match status" value="1"/>
</dbReference>
<dbReference type="InterPro" id="IPR005025">
    <property type="entry name" value="FMN_Rdtase-like_dom"/>
</dbReference>
<dbReference type="AlphaFoldDB" id="K0ICD0"/>
<dbReference type="InterPro" id="IPR050712">
    <property type="entry name" value="NAD(P)H-dep_reductase"/>
</dbReference>
<gene>
    <name evidence="3" type="ordered locus">Ngar_c02570</name>
</gene>
<dbReference type="GeneID" id="13796433"/>
<evidence type="ECO:0000313" key="3">
    <source>
        <dbReference type="EMBL" id="AFU57205.1"/>
    </source>
</evidence>
<dbReference type="GO" id="GO:0005829">
    <property type="term" value="C:cytosol"/>
    <property type="evidence" value="ECO:0007669"/>
    <property type="project" value="TreeGrafter"/>
</dbReference>
<sequence length="201" mass="22361">MVSAAHGSKGGYILGSIRPGCNGEAVARWVYDIAKRRSDAEFEYVDIKDCNLPLLDEPIPPSQGQYTKEHTKRWAAKVDSFDAFVFVTAEYNHGIPGALKNAIDFLYKEWNNKVAGFVGYVSAGGVRAVEQLRLVMAELQIADVRAQVTLSLFTDFENFTKFKPAAYQQDYVNSMLDQVIAWAGALKPLRTKRPEYSIAAS</sequence>
<evidence type="ECO:0000259" key="2">
    <source>
        <dbReference type="Pfam" id="PF03358"/>
    </source>
</evidence>
<dbReference type="GO" id="GO:0016491">
    <property type="term" value="F:oxidoreductase activity"/>
    <property type="evidence" value="ECO:0007669"/>
    <property type="project" value="InterPro"/>
</dbReference>
<dbReference type="GO" id="GO:0010181">
    <property type="term" value="F:FMN binding"/>
    <property type="evidence" value="ECO:0007669"/>
    <property type="project" value="TreeGrafter"/>
</dbReference>
<dbReference type="RefSeq" id="WP_015017778.1">
    <property type="nucleotide sequence ID" value="NC_018719.1"/>
</dbReference>
<dbReference type="STRING" id="1237085.Ngar_c02570"/>
<reference evidence="3 4" key="1">
    <citation type="journal article" date="2012" name="Environ. Microbiol.">
        <title>The genome of the ammonia-oxidizing Candidatus Nitrososphaera gargensis: insights into metabolic versatility and environmental adaptations.</title>
        <authorList>
            <person name="Spang A."/>
            <person name="Poehlein A."/>
            <person name="Offre P."/>
            <person name="Zumbragel S."/>
            <person name="Haider S."/>
            <person name="Rychlik N."/>
            <person name="Nowka B."/>
            <person name="Schmeisser C."/>
            <person name="Lebedeva E.V."/>
            <person name="Rattei T."/>
            <person name="Bohm C."/>
            <person name="Schmid M."/>
            <person name="Galushko A."/>
            <person name="Hatzenpichler R."/>
            <person name="Weinmaier T."/>
            <person name="Daniel R."/>
            <person name="Schleper C."/>
            <person name="Spieck E."/>
            <person name="Streit W."/>
            <person name="Wagner M."/>
        </authorList>
    </citation>
    <scope>NUCLEOTIDE SEQUENCE [LARGE SCALE GENOMIC DNA]</scope>
    <source>
        <strain evidence="4">Ga9.2</strain>
    </source>
</reference>
<evidence type="ECO:0000256" key="1">
    <source>
        <dbReference type="ARBA" id="ARBA00038292"/>
    </source>
</evidence>
<dbReference type="PANTHER" id="PTHR30543:SF21">
    <property type="entry name" value="NAD(P)H-DEPENDENT FMN REDUCTASE LOT6"/>
    <property type="match status" value="1"/>
</dbReference>
<keyword evidence="4" id="KW-1185">Reference proteome</keyword>
<accession>K0ICD0</accession>
<dbReference type="Proteomes" id="UP000008037">
    <property type="component" value="Chromosome"/>
</dbReference>
<protein>
    <submittedName>
        <fullName evidence="3">Putative NADPH-dependent FMN reductase</fullName>
    </submittedName>
</protein>
<dbReference type="KEGG" id="nga:Ngar_c02570"/>
<dbReference type="InterPro" id="IPR029039">
    <property type="entry name" value="Flavoprotein-like_sf"/>
</dbReference>